<dbReference type="EMBL" id="UZAH01035341">
    <property type="protein sequence ID" value="VDP40268.1"/>
    <property type="molecule type" value="Genomic_DNA"/>
</dbReference>
<feature type="coiled-coil region" evidence="1">
    <location>
        <begin position="72"/>
        <end position="106"/>
    </location>
</feature>
<dbReference type="AlphaFoldDB" id="A0A183GLV9"/>
<feature type="coiled-coil region" evidence="1">
    <location>
        <begin position="283"/>
        <end position="317"/>
    </location>
</feature>
<evidence type="ECO:0000313" key="3">
    <source>
        <dbReference type="EMBL" id="VDP40268.1"/>
    </source>
</evidence>
<evidence type="ECO:0000259" key="2">
    <source>
        <dbReference type="Pfam" id="PF19036"/>
    </source>
</evidence>
<name>A0A183GLV9_HELPZ</name>
<dbReference type="PANTHER" id="PTHR18978">
    <property type="entry name" value="GRIP-1 ASSOCIATED PROTEIN 1"/>
    <property type="match status" value="1"/>
</dbReference>
<accession>A0A3P8E1J7</accession>
<reference evidence="5" key="2">
    <citation type="submission" date="2019-09" db="UniProtKB">
        <authorList>
            <consortium name="WormBaseParasite"/>
        </authorList>
    </citation>
    <scope>IDENTIFICATION</scope>
</reference>
<dbReference type="InterPro" id="IPR026204">
    <property type="entry name" value="GRIPAP1"/>
</dbReference>
<accession>A0A183GLV9</accession>
<dbReference type="Pfam" id="PF19036">
    <property type="entry name" value="Fuz_longin_1"/>
    <property type="match status" value="1"/>
</dbReference>
<sequence length="593" mass="67447">MSANGGLSGEEFLVLQEQLIALRNRNYELQEALQKKNNEIAQMASPKSEALQFASKKVPSSFQQALQLIHRRDKEKEVTQKYEAELDAMRKKLSSQEEEFRLQQETLISELNKVPHATPRARSRMAGTHNLAHETEAAHDTTAGDAATPVEQAEVHKVEDNAIVEALENKLLEYKERINQLDDSVKQLSSENAQLLSTIQEKEKKLISSSEFQKQTDMTSAKKDVFISHALQCISSIKVKLSQDQCCFPDQCLDIDLLDQEISSILGYISAGQAELCKVTEENAAFQQALSAARIEVETLTNKLSQTDETYKKEKAANNEVFIGYLRWSICSNPDCSVYRRLIVVLCKQPKNSRLPGAAREKVAALEKSGDKHIEDQILLLETRFQLELADREKAFESEREEMQLKLRSLEASLQAKDEEKTLSLKKQAAVIRELKRAAREEKKRAESMEKLGRCCSEERGWHLVGEADGKSAQLCSLFALIGVFVSRVKLWGDRLLQFSSGDVHVRFCHRSSLILCIVSRTYEQLDEQLNVLFDQIVSTLSRSQLDVVYKKKGDNYDLRRLLRGTDRLVVYPFLLSFKIRAVNSNIIRYEVR</sequence>
<dbReference type="GO" id="GO:0099158">
    <property type="term" value="P:regulation of recycling endosome localization within postsynapse"/>
    <property type="evidence" value="ECO:0007669"/>
    <property type="project" value="TreeGrafter"/>
</dbReference>
<proteinExistence type="predicted"/>
<dbReference type="OrthoDB" id="6269447at2759"/>
<dbReference type="PANTHER" id="PTHR18978:SF1">
    <property type="entry name" value="GRIP1-ASSOCIATED PROTEIN 1"/>
    <property type="match status" value="1"/>
</dbReference>
<dbReference type="PRINTS" id="PR01546">
    <property type="entry name" value="YEAST73DUF"/>
</dbReference>
<gene>
    <name evidence="3" type="ORF">HPBE_LOCUS23678</name>
</gene>
<evidence type="ECO:0000256" key="1">
    <source>
        <dbReference type="SAM" id="Coils"/>
    </source>
</evidence>
<feature type="coiled-coil region" evidence="1">
    <location>
        <begin position="157"/>
        <end position="205"/>
    </location>
</feature>
<dbReference type="InterPro" id="IPR043972">
    <property type="entry name" value="FUZ/MON1/HPS1_longin_1"/>
</dbReference>
<evidence type="ECO:0000313" key="5">
    <source>
        <dbReference type="WBParaSite" id="HPBE_0002367901-mRNA-1"/>
    </source>
</evidence>
<dbReference type="GO" id="GO:0006623">
    <property type="term" value="P:protein targeting to vacuole"/>
    <property type="evidence" value="ECO:0007669"/>
    <property type="project" value="InterPro"/>
</dbReference>
<dbReference type="GO" id="GO:0098837">
    <property type="term" value="C:postsynaptic recycling endosome"/>
    <property type="evidence" value="ECO:0007669"/>
    <property type="project" value="TreeGrafter"/>
</dbReference>
<dbReference type="GO" id="GO:1905244">
    <property type="term" value="P:regulation of modification of synaptic structure"/>
    <property type="evidence" value="ECO:0007669"/>
    <property type="project" value="TreeGrafter"/>
</dbReference>
<dbReference type="InterPro" id="IPR004353">
    <property type="entry name" value="Mon1"/>
</dbReference>
<dbReference type="Proteomes" id="UP000050761">
    <property type="component" value="Unassembled WGS sequence"/>
</dbReference>
<feature type="domain" description="FUZ/MON1/HPS1 first Longin" evidence="2">
    <location>
        <begin position="471"/>
        <end position="570"/>
    </location>
</feature>
<evidence type="ECO:0000313" key="4">
    <source>
        <dbReference type="Proteomes" id="UP000050761"/>
    </source>
</evidence>
<dbReference type="WBParaSite" id="HPBE_0002367901-mRNA-1">
    <property type="protein sequence ID" value="HPBE_0002367901-mRNA-1"/>
    <property type="gene ID" value="HPBE_0002367901"/>
</dbReference>
<keyword evidence="1" id="KW-0175">Coiled coil</keyword>
<dbReference type="GO" id="GO:0099152">
    <property type="term" value="P:regulation of neurotransmitter receptor transport, endosome to postsynaptic membrane"/>
    <property type="evidence" value="ECO:0007669"/>
    <property type="project" value="TreeGrafter"/>
</dbReference>
<dbReference type="GO" id="GO:0098998">
    <property type="term" value="C:extrinsic component of postsynaptic early endosome membrane"/>
    <property type="evidence" value="ECO:0007669"/>
    <property type="project" value="TreeGrafter"/>
</dbReference>
<dbReference type="GO" id="GO:0098887">
    <property type="term" value="P:neurotransmitter receptor transport, endosome to postsynaptic membrane"/>
    <property type="evidence" value="ECO:0007669"/>
    <property type="project" value="TreeGrafter"/>
</dbReference>
<reference evidence="3 4" key="1">
    <citation type="submission" date="2018-11" db="EMBL/GenBank/DDBJ databases">
        <authorList>
            <consortium name="Pathogen Informatics"/>
        </authorList>
    </citation>
    <scope>NUCLEOTIDE SEQUENCE [LARGE SCALE GENOMIC DNA]</scope>
</reference>
<keyword evidence="4" id="KW-1185">Reference proteome</keyword>
<dbReference type="GO" id="GO:0098978">
    <property type="term" value="C:glutamatergic synapse"/>
    <property type="evidence" value="ECO:0007669"/>
    <property type="project" value="TreeGrafter"/>
</dbReference>
<protein>
    <submittedName>
        <fullName evidence="5">Fuz_longin_1 domain-containing protein</fullName>
    </submittedName>
</protein>
<organism evidence="4 5">
    <name type="scientific">Heligmosomoides polygyrus</name>
    <name type="common">Parasitic roundworm</name>
    <dbReference type="NCBI Taxonomy" id="6339"/>
    <lineage>
        <taxon>Eukaryota</taxon>
        <taxon>Metazoa</taxon>
        <taxon>Ecdysozoa</taxon>
        <taxon>Nematoda</taxon>
        <taxon>Chromadorea</taxon>
        <taxon>Rhabditida</taxon>
        <taxon>Rhabditina</taxon>
        <taxon>Rhabditomorpha</taxon>
        <taxon>Strongyloidea</taxon>
        <taxon>Heligmosomidae</taxon>
        <taxon>Heligmosomoides</taxon>
    </lineage>
</organism>
<feature type="coiled-coil region" evidence="1">
    <location>
        <begin position="393"/>
        <end position="452"/>
    </location>
</feature>